<dbReference type="EMBL" id="JBHLYQ010000117">
    <property type="protein sequence ID" value="MFC0082574.1"/>
    <property type="molecule type" value="Genomic_DNA"/>
</dbReference>
<proteinExistence type="inferred from homology"/>
<dbReference type="InterPro" id="IPR051121">
    <property type="entry name" value="FAH"/>
</dbReference>
<keyword evidence="5" id="KW-1185">Reference proteome</keyword>
<keyword evidence="2" id="KW-0479">Metal-binding</keyword>
<dbReference type="GO" id="GO:0016787">
    <property type="term" value="F:hydrolase activity"/>
    <property type="evidence" value="ECO:0007669"/>
    <property type="project" value="UniProtKB-KW"/>
</dbReference>
<comment type="caution">
    <text evidence="4">The sequence shown here is derived from an EMBL/GenBank/DDBJ whole genome shotgun (WGS) entry which is preliminary data.</text>
</comment>
<comment type="similarity">
    <text evidence="1">Belongs to the FAH family.</text>
</comment>
<dbReference type="RefSeq" id="WP_377790183.1">
    <property type="nucleotide sequence ID" value="NZ_JBHLYQ010000117.1"/>
</dbReference>
<feature type="domain" description="Fumarylacetoacetase-like C-terminal" evidence="3">
    <location>
        <begin position="92"/>
        <end position="310"/>
    </location>
</feature>
<evidence type="ECO:0000256" key="2">
    <source>
        <dbReference type="ARBA" id="ARBA00022723"/>
    </source>
</evidence>
<evidence type="ECO:0000313" key="4">
    <source>
        <dbReference type="EMBL" id="MFC0082574.1"/>
    </source>
</evidence>
<protein>
    <submittedName>
        <fullName evidence="4">Fumarylacetoacetate hydrolase family protein</fullName>
    </submittedName>
</protein>
<dbReference type="Gene3D" id="3.90.850.10">
    <property type="entry name" value="Fumarylacetoacetase-like, C-terminal domain"/>
    <property type="match status" value="1"/>
</dbReference>
<dbReference type="Proteomes" id="UP001589788">
    <property type="component" value="Unassembled WGS sequence"/>
</dbReference>
<organism evidence="4 5">
    <name type="scientific">Aciditerrimonas ferrireducens</name>
    <dbReference type="NCBI Taxonomy" id="667306"/>
    <lineage>
        <taxon>Bacteria</taxon>
        <taxon>Bacillati</taxon>
        <taxon>Actinomycetota</taxon>
        <taxon>Acidimicrobiia</taxon>
        <taxon>Acidimicrobiales</taxon>
        <taxon>Acidimicrobiaceae</taxon>
        <taxon>Aciditerrimonas</taxon>
    </lineage>
</organism>
<dbReference type="Pfam" id="PF01557">
    <property type="entry name" value="FAA_hydrolase"/>
    <property type="match status" value="1"/>
</dbReference>
<keyword evidence="4" id="KW-0378">Hydrolase</keyword>
<evidence type="ECO:0000256" key="1">
    <source>
        <dbReference type="ARBA" id="ARBA00010211"/>
    </source>
</evidence>
<evidence type="ECO:0000313" key="5">
    <source>
        <dbReference type="Proteomes" id="UP001589788"/>
    </source>
</evidence>
<dbReference type="PANTHER" id="PTHR42796:SF4">
    <property type="entry name" value="FUMARYLACETOACETATE HYDROLASE DOMAIN-CONTAINING PROTEIN 2A"/>
    <property type="match status" value="1"/>
</dbReference>
<reference evidence="4 5" key="1">
    <citation type="submission" date="2024-09" db="EMBL/GenBank/DDBJ databases">
        <authorList>
            <person name="Sun Q."/>
            <person name="Mori K."/>
        </authorList>
    </citation>
    <scope>NUCLEOTIDE SEQUENCE [LARGE SCALE GENOMIC DNA]</scope>
    <source>
        <strain evidence="4 5">JCM 15389</strain>
    </source>
</reference>
<name>A0ABV6C8F1_9ACTN</name>
<dbReference type="PANTHER" id="PTHR42796">
    <property type="entry name" value="FUMARYLACETOACETATE HYDROLASE DOMAIN-CONTAINING PROTEIN 2A-RELATED"/>
    <property type="match status" value="1"/>
</dbReference>
<dbReference type="InterPro" id="IPR011234">
    <property type="entry name" value="Fumarylacetoacetase-like_C"/>
</dbReference>
<accession>A0ABV6C8F1</accession>
<evidence type="ECO:0000259" key="3">
    <source>
        <dbReference type="Pfam" id="PF01557"/>
    </source>
</evidence>
<dbReference type="SUPFAM" id="SSF56529">
    <property type="entry name" value="FAH"/>
    <property type="match status" value="1"/>
</dbReference>
<sequence>MVSFEDGEGQRLGLLLNDRGELVDVAAIARQLNIAAPRHFGDLLVVLTSGQNSLADVLYSLESDGSTDRIPEAVLPIDAVRLRAPITPGAQILCAGGNYRSHLQEMQAMAVPSSVLWFTKATTAVIGPNDAIILPRHAPDMVDYEGELAVVIGRPCYRVSEDEALSFVGGYTLLNDVSARDWVKEALAAEDPQEVRASWGRNLLGKQFPTFCPLGPVVVTSDELQDPGDLHLTTRVNGAVVQDSSTADLIVGVPALVSYFSQFVALAPGDIISTGSPPGVGVARTPPIFLAPGDRVEIEVAPIGVLSNPVEAE</sequence>
<dbReference type="InterPro" id="IPR036663">
    <property type="entry name" value="Fumarylacetoacetase_C_sf"/>
</dbReference>
<gene>
    <name evidence="4" type="ORF">ACFFRE_10570</name>
</gene>